<evidence type="ECO:0000313" key="2">
    <source>
        <dbReference type="Proteomes" id="UP000620124"/>
    </source>
</evidence>
<gene>
    <name evidence="1" type="ORF">MVEN_00838000</name>
</gene>
<dbReference type="EMBL" id="JACAZI010000006">
    <property type="protein sequence ID" value="KAF7357916.1"/>
    <property type="molecule type" value="Genomic_DNA"/>
</dbReference>
<dbReference type="Proteomes" id="UP000620124">
    <property type="component" value="Unassembled WGS sequence"/>
</dbReference>
<protein>
    <recommendedName>
        <fullName evidence="3">F-box domain-containing protein</fullName>
    </recommendedName>
</protein>
<organism evidence="1 2">
    <name type="scientific">Mycena venus</name>
    <dbReference type="NCBI Taxonomy" id="2733690"/>
    <lineage>
        <taxon>Eukaryota</taxon>
        <taxon>Fungi</taxon>
        <taxon>Dikarya</taxon>
        <taxon>Basidiomycota</taxon>
        <taxon>Agaricomycotina</taxon>
        <taxon>Agaricomycetes</taxon>
        <taxon>Agaricomycetidae</taxon>
        <taxon>Agaricales</taxon>
        <taxon>Marasmiineae</taxon>
        <taxon>Mycenaceae</taxon>
        <taxon>Mycena</taxon>
    </lineage>
</organism>
<dbReference type="OrthoDB" id="3365698at2759"/>
<keyword evidence="2" id="KW-1185">Reference proteome</keyword>
<evidence type="ECO:0000313" key="1">
    <source>
        <dbReference type="EMBL" id="KAF7357916.1"/>
    </source>
</evidence>
<proteinExistence type="predicted"/>
<evidence type="ECO:0008006" key="3">
    <source>
        <dbReference type="Google" id="ProtNLM"/>
    </source>
</evidence>
<name>A0A8H6YFS9_9AGAR</name>
<accession>A0A8H6YFS9</accession>
<dbReference type="AlphaFoldDB" id="A0A8H6YFS9"/>
<comment type="caution">
    <text evidence="1">The sequence shown here is derived from an EMBL/GenBank/DDBJ whole genome shotgun (WGS) entry which is preliminary data.</text>
</comment>
<sequence>MSSPFASQLGTNYCPRDEELPQIKALLIEPSQRLKHLDDEIAVMRKALDKLTEERDTLGAYVAAHEALMSPIRRVPLDILEEIFAACLPTHRNCVMSAQEAPVILGRICSSWRTISLATPRLWSRLHIVEPTGPEPPNLVNTSRRLLRLEVANSWLRRSGECPLSISLESSPDPRMPSPIPPSSLPSPTKVDLFLSALVQFAPRWQEISLVTQHQAFEPLSRLTENDVPLLKRLSIISFDARNADDAGLSLAQSSVFHGPSLSSFSITGFAAPTSTLPLRWNQLTALSLFPYSGWDAEHVQTSGVVVEILSRCPQLRTCSLRVEGSAEESSVDSIVECLFLHTLDLFCPFAAVLTSGSLLRRLSLPQLRDFTLNGQEALQDADVLTVEPLVSSPCRFTTFRSCQHQQ</sequence>
<reference evidence="1" key="1">
    <citation type="submission" date="2020-05" db="EMBL/GenBank/DDBJ databases">
        <title>Mycena genomes resolve the evolution of fungal bioluminescence.</title>
        <authorList>
            <person name="Tsai I.J."/>
        </authorList>
    </citation>
    <scope>NUCLEOTIDE SEQUENCE</scope>
    <source>
        <strain evidence="1">CCC161011</strain>
    </source>
</reference>